<gene>
    <name evidence="1" type="ORF">MSG28_007118</name>
</gene>
<evidence type="ECO:0000313" key="2">
    <source>
        <dbReference type="Proteomes" id="UP001064048"/>
    </source>
</evidence>
<organism evidence="1 2">
    <name type="scientific">Choristoneura fumiferana</name>
    <name type="common">Spruce budworm moth</name>
    <name type="synonym">Archips fumiferana</name>
    <dbReference type="NCBI Taxonomy" id="7141"/>
    <lineage>
        <taxon>Eukaryota</taxon>
        <taxon>Metazoa</taxon>
        <taxon>Ecdysozoa</taxon>
        <taxon>Arthropoda</taxon>
        <taxon>Hexapoda</taxon>
        <taxon>Insecta</taxon>
        <taxon>Pterygota</taxon>
        <taxon>Neoptera</taxon>
        <taxon>Endopterygota</taxon>
        <taxon>Lepidoptera</taxon>
        <taxon>Glossata</taxon>
        <taxon>Ditrysia</taxon>
        <taxon>Tortricoidea</taxon>
        <taxon>Tortricidae</taxon>
        <taxon>Tortricinae</taxon>
        <taxon>Choristoneura</taxon>
    </lineage>
</organism>
<proteinExistence type="predicted"/>
<accession>A0ACC0JMP5</accession>
<comment type="caution">
    <text evidence="1">The sequence shown here is derived from an EMBL/GenBank/DDBJ whole genome shotgun (WGS) entry which is preliminary data.</text>
</comment>
<sequence>MRAIANEFATRGASVAVLVLIMYMSRKSLFAHSEPEGGVAQALAGRALALLRAPRPQPAVTAAVLTALAAALDAQPAPPPKHARWEWVTGGRAGAGGAEGAPSPRAAECKLHRRKLHKKLLHQMQEFEAARRGIQVALEEQQRACFKLKARMAMVGKRSSSEGEPSGEARRSPVTPALGAALAQALVAHMLAMDSASCSDTLLLAAKVVGRLCALCGGAGLLEPSCILGLARLAVTLPPWPRHALTALLQDLVEYESGAGGGSPPDEEAWPEPDRAPGKATRKYNHGVSVADSIKSIDMDQLPQVAESDDSESENQLEQEIREAVRKETRFKPAPDNNTSNISCCMDARLENGLAAAGEAASRRVLVAGGGALGAAVRAPARRAPPAAPPPPAPAHRPHPPLAHTLYDVFRHLALEFHYQMDCTFLENVVSLWLTLNGSVWGGGGAWSLAALCAPADTPRIRLASDTVNALLLSLTQLENISLRCWVLSMQALAWIASLPLQTEGSTQTMGRVIHECEHFVPAIVKFITTNVATDGAVATAEPYLGGVSIGAGAGAASALHSVLSRVVCARGAAGALAALRCVCAVWRKGSDPGAAYDLQATLLRVAHPMLQVLSGKHAHHAVKLFEAVAHQSMGWVREGGGARAEGGSEARLSGLLADVLGGGAGACRRAPLRRSVLAQLLHYCRKLLHAPAHAPNANNATNASGSSPGTAGGSGSGEASQTDESKQQAQDTTNLEDERKQQAAKAPCVADTVLQHHAIMQKFYRTLSICDGMNTLLLNSGITSEGGGEYFSLKEEVFWLVAHMASAAANPAAMLPSLMDFLRKEEVVHLSQAMQQLIVRLLDKPEVLNAFIEAGGLELAVDKLTQCHQAGPSSNQGLVSSLMNYLKLPPQLINMSTAAGNGNKKNQLPQLETTNGLVNIAPLCTVSCGNPTAQAADVLLSGGGGAHTGGACAARRVRAAAWSYHFFSADDSSLALTLQLPHAAQLHELQLHPHLTSLATCPGAVAVEAGCGGTLAPLGPPQSTAGMTFIRLVLARPVVCTTVQVRLYKPRDSSNMGLLQLRLLAAPAFAPPSQPLATNNWACVVSWCCRAPLTAGRWAAVTGAGAVAALAGALAGGGAAAAHAHQALLAAAKACPPLRAPLLHALLNMDAQAHAQAFQPGRGRGGAGAGAGARAGSSMSAVCALVRQLCRWCADGSVQACARWLAAAGELWLRERRPPPAALVHTLASVLWTLKEERIMDDLEDLITDDLFELVYTWVKDVPENSLLKKSLDAVLCSMCYIRPELFRMLLEQMDIPVDNDESMECLTDDTKVHGAMAARAPATPATPGHVAAARRAAAHGRRRRHVARRHAAAAALAPAAARRPRPRSEAKLQQIKEQSGSQGDVHMSDSDKESTSQPKEELPSMKSICQLVEWTRLLCAERRLKDWLGGPGSIFWRPLLMLLCYPRPQETTWQEGAEYAALEENTIRLFAELTVCHAANQKLFAATLHSILEALHCTGPEGISGFTRALILRLLLSSERATVALRWAGGAAACAPPAPRHPAATCHALLTLPLHTTVRTLLVDHRPPMPLIDDAAKVCVSNTFSTGSNAVLRSASDTAIMTVADAWELSLAAASASKDKRVKDVKNTSLKQQNSKKRQTSKTVDATMVSVTDDLIETTVRVQVAGVEGWVPPHATLAQLSAAAPHVFGPHLHLTLHLNTSGDQPESNSSGTWEALTRSESGFGAVLREFGACGGLALVAARLPRPHAAPPPPPAPKHHHDLDWVKVDDPYEVTYRSISTE</sequence>
<protein>
    <submittedName>
        <fullName evidence="1">Uncharacterized protein</fullName>
    </submittedName>
</protein>
<reference evidence="1 2" key="1">
    <citation type="journal article" date="2022" name="Genome Biol. Evol.">
        <title>The Spruce Budworm Genome: Reconstructing the Evolutionary History of Antifreeze Proteins.</title>
        <authorList>
            <person name="Beliveau C."/>
            <person name="Gagne P."/>
            <person name="Picq S."/>
            <person name="Vernygora O."/>
            <person name="Keeling C.I."/>
            <person name="Pinkney K."/>
            <person name="Doucet D."/>
            <person name="Wen F."/>
            <person name="Johnston J.S."/>
            <person name="Maaroufi H."/>
            <person name="Boyle B."/>
            <person name="Laroche J."/>
            <person name="Dewar K."/>
            <person name="Juretic N."/>
            <person name="Blackburn G."/>
            <person name="Nisole A."/>
            <person name="Brunet B."/>
            <person name="Brandao M."/>
            <person name="Lumley L."/>
            <person name="Duan J."/>
            <person name="Quan G."/>
            <person name="Lucarotti C.J."/>
            <person name="Roe A.D."/>
            <person name="Sperling F.A.H."/>
            <person name="Levesque R.C."/>
            <person name="Cusson M."/>
        </authorList>
    </citation>
    <scope>NUCLEOTIDE SEQUENCE [LARGE SCALE GENOMIC DNA]</scope>
    <source>
        <strain evidence="1">Glfc:IPQL:Cfum</strain>
    </source>
</reference>
<evidence type="ECO:0000313" key="1">
    <source>
        <dbReference type="EMBL" id="KAI8425357.1"/>
    </source>
</evidence>
<dbReference type="Proteomes" id="UP001064048">
    <property type="component" value="Chromosome 11"/>
</dbReference>
<keyword evidence="2" id="KW-1185">Reference proteome</keyword>
<name>A0ACC0JMP5_CHOFU</name>
<dbReference type="EMBL" id="CM046111">
    <property type="protein sequence ID" value="KAI8425357.1"/>
    <property type="molecule type" value="Genomic_DNA"/>
</dbReference>